<dbReference type="EMBL" id="LR134408">
    <property type="protein sequence ID" value="VEH71938.1"/>
    <property type="molecule type" value="Genomic_DNA"/>
</dbReference>
<evidence type="ECO:0000313" key="2">
    <source>
        <dbReference type="Proteomes" id="UP000280707"/>
    </source>
</evidence>
<accession>A0ABY6TBE5</accession>
<name>A0ABY6TBE5_9CORY</name>
<proteinExistence type="predicted"/>
<sequence length="97" mass="11187">MPRFKIQFALSAAEDLKKALAKYPDKRKKVKKAIGFLEDPGPSYPSLNTHTMKGKTANNGETIYISYVENHSPQAWRIYWCYWGPDNIRVLYVGPHE</sequence>
<reference evidence="1 2" key="1">
    <citation type="submission" date="2018-12" db="EMBL/GenBank/DDBJ databases">
        <authorList>
            <consortium name="Pathogen Informatics"/>
        </authorList>
    </citation>
    <scope>NUCLEOTIDE SEQUENCE [LARGE SCALE GENOMIC DNA]</scope>
    <source>
        <strain evidence="1 2">NCTC934</strain>
    </source>
</reference>
<evidence type="ECO:0000313" key="1">
    <source>
        <dbReference type="EMBL" id="VEH71938.1"/>
    </source>
</evidence>
<organism evidence="1 2">
    <name type="scientific">Corynebacterium segmentosum</name>
    <dbReference type="NCBI Taxonomy" id="43990"/>
    <lineage>
        <taxon>Bacteria</taxon>
        <taxon>Bacillati</taxon>
        <taxon>Actinomycetota</taxon>
        <taxon>Actinomycetes</taxon>
        <taxon>Mycobacteriales</taxon>
        <taxon>Corynebacteriaceae</taxon>
        <taxon>Corynebacterium</taxon>
    </lineage>
</organism>
<protein>
    <submittedName>
        <fullName evidence="1">Uncharacterized protein</fullName>
    </submittedName>
</protein>
<keyword evidence="2" id="KW-1185">Reference proteome</keyword>
<dbReference type="Proteomes" id="UP000280707">
    <property type="component" value="Chromosome"/>
</dbReference>
<gene>
    <name evidence="1" type="ORF">NCTC934_00195</name>
</gene>